<evidence type="ECO:0000313" key="2">
    <source>
        <dbReference type="Proteomes" id="UP001497680"/>
    </source>
</evidence>
<organism evidence="1 2">
    <name type="scientific">Hypoxylon rubiginosum</name>
    <dbReference type="NCBI Taxonomy" id="110542"/>
    <lineage>
        <taxon>Eukaryota</taxon>
        <taxon>Fungi</taxon>
        <taxon>Dikarya</taxon>
        <taxon>Ascomycota</taxon>
        <taxon>Pezizomycotina</taxon>
        <taxon>Sordariomycetes</taxon>
        <taxon>Xylariomycetidae</taxon>
        <taxon>Xylariales</taxon>
        <taxon>Hypoxylaceae</taxon>
        <taxon>Hypoxylon</taxon>
    </lineage>
</organism>
<comment type="caution">
    <text evidence="1">The sequence shown here is derived from an EMBL/GenBank/DDBJ whole genome shotgun (WGS) entry which is preliminary data.</text>
</comment>
<gene>
    <name evidence="1" type="ORF">F4821DRAFT_281306</name>
</gene>
<protein>
    <submittedName>
        <fullName evidence="1">Cytochrome P450</fullName>
    </submittedName>
</protein>
<evidence type="ECO:0000313" key="1">
    <source>
        <dbReference type="EMBL" id="KAI6083003.1"/>
    </source>
</evidence>
<reference evidence="1 2" key="1">
    <citation type="journal article" date="2022" name="New Phytol.">
        <title>Ecological generalism drives hyperdiversity of secondary metabolite gene clusters in xylarialean endophytes.</title>
        <authorList>
            <person name="Franco M.E.E."/>
            <person name="Wisecaver J.H."/>
            <person name="Arnold A.E."/>
            <person name="Ju Y.M."/>
            <person name="Slot J.C."/>
            <person name="Ahrendt S."/>
            <person name="Moore L.P."/>
            <person name="Eastman K.E."/>
            <person name="Scott K."/>
            <person name="Konkel Z."/>
            <person name="Mondo S.J."/>
            <person name="Kuo A."/>
            <person name="Hayes R.D."/>
            <person name="Haridas S."/>
            <person name="Andreopoulos B."/>
            <person name="Riley R."/>
            <person name="LaButti K."/>
            <person name="Pangilinan J."/>
            <person name="Lipzen A."/>
            <person name="Amirebrahimi M."/>
            <person name="Yan J."/>
            <person name="Adam C."/>
            <person name="Keymanesh K."/>
            <person name="Ng V."/>
            <person name="Louie K."/>
            <person name="Northen T."/>
            <person name="Drula E."/>
            <person name="Henrissat B."/>
            <person name="Hsieh H.M."/>
            <person name="Youens-Clark K."/>
            <person name="Lutzoni F."/>
            <person name="Miadlikowska J."/>
            <person name="Eastwood D.C."/>
            <person name="Hamelin R.C."/>
            <person name="Grigoriev I.V."/>
            <person name="U'Ren J.M."/>
        </authorList>
    </citation>
    <scope>NUCLEOTIDE SEQUENCE [LARGE SCALE GENOMIC DNA]</scope>
    <source>
        <strain evidence="1 2">ER1909</strain>
    </source>
</reference>
<proteinExistence type="predicted"/>
<dbReference type="Proteomes" id="UP001497680">
    <property type="component" value="Unassembled WGS sequence"/>
</dbReference>
<accession>A0ACC0CRR6</accession>
<keyword evidence="2" id="KW-1185">Reference proteome</keyword>
<name>A0ACC0CRR6_9PEZI</name>
<sequence>MAASTELDIFQLYPLIHFSRAFLYSTIAPLLIFLFYVIGSEVDRWLARVPNLPGPRGLPLVGSLPWLWGRVHGEQFRLWSAQYGEVFQVQLGHRTVVVVNSAASARSIFLGQREASNSRPIFYVLHKKVQSGSVTSIGTSPWDDSCKRRRKVPATALNKILNLESRAFTTDILDVSLNSKSNIVDFRDAVRKFAMNLVLTLNYGTRVEDVKELRSNAMIAEIIHVEGEITKFRDTTRNYENYIPLLRPLNTLAEWTGLRDGKYMPDIGRRRTGYHKMLLNKLKAQVAAGTDRPCIQGNVLKDPESKGLTDNEILSVSLSMMAGVDTSQPTLAWTILLLSQRPDIQRKAYQAIVDADPALLTSPDIAHTKVVYIDAFTKEISRYFTALKLGLPRATHSEVHWQGATIPPKTMVFINSWACSRDEELFANPNIFAPERWLEGGTHLHQFAFGIGGRMCVAHHLAHKALYAVFLHLIAHFEILPVEGVDDPLIADPLEGVSEKEQFVSAPRGSRARLVPRDITATGKMLGLV</sequence>
<dbReference type="EMBL" id="MU394359">
    <property type="protein sequence ID" value="KAI6083003.1"/>
    <property type="molecule type" value="Genomic_DNA"/>
</dbReference>